<evidence type="ECO:0000256" key="1">
    <source>
        <dbReference type="SAM" id="SignalP"/>
    </source>
</evidence>
<dbReference type="GO" id="GO:0016853">
    <property type="term" value="F:isomerase activity"/>
    <property type="evidence" value="ECO:0007669"/>
    <property type="project" value="UniProtKB-KW"/>
</dbReference>
<dbReference type="InterPro" id="IPR039555">
    <property type="entry name" value="TraF/TrbB"/>
</dbReference>
<dbReference type="EMBL" id="NWTN01000022">
    <property type="protein sequence ID" value="PRQ65400.1"/>
    <property type="molecule type" value="Genomic_DNA"/>
</dbReference>
<dbReference type="InterPro" id="IPR036249">
    <property type="entry name" value="Thioredoxin-like_sf"/>
</dbReference>
<evidence type="ECO:0000313" key="3">
    <source>
        <dbReference type="Proteomes" id="UP000238163"/>
    </source>
</evidence>
<dbReference type="CDD" id="cd01659">
    <property type="entry name" value="TRX_superfamily"/>
    <property type="match status" value="1"/>
</dbReference>
<dbReference type="SUPFAM" id="SSF52833">
    <property type="entry name" value="Thioredoxin-like"/>
    <property type="match status" value="1"/>
</dbReference>
<dbReference type="Pfam" id="PF13728">
    <property type="entry name" value="TraF"/>
    <property type="match status" value="1"/>
</dbReference>
<dbReference type="Proteomes" id="UP000238163">
    <property type="component" value="Unassembled WGS sequence"/>
</dbReference>
<dbReference type="RefSeq" id="WP_096444231.1">
    <property type="nucleotide sequence ID" value="NZ_NWTN01000022.1"/>
</dbReference>
<dbReference type="NCBIfam" id="TIGR02738">
    <property type="entry name" value="TrbB"/>
    <property type="match status" value="1"/>
</dbReference>
<keyword evidence="3" id="KW-1185">Reference proteome</keyword>
<dbReference type="InterPro" id="IPR014109">
    <property type="entry name" value="Thiol-disulphide_isomerase_rbB"/>
</dbReference>
<organism evidence="2 3">
    <name type="scientific">Vibrio mediterranei</name>
    <dbReference type="NCBI Taxonomy" id="689"/>
    <lineage>
        <taxon>Bacteria</taxon>
        <taxon>Pseudomonadati</taxon>
        <taxon>Pseudomonadota</taxon>
        <taxon>Gammaproteobacteria</taxon>
        <taxon>Vibrionales</taxon>
        <taxon>Vibrionaceae</taxon>
        <taxon>Vibrio</taxon>
    </lineage>
</organism>
<sequence length="145" mass="16355">MPFQKTANKTLALLLIVLFNMWTQAASAALNDQYAMVFFFRSDCTYCHRFAPKLKQFTQHQALTTYAFTLDGGSLPEYLVPIPATPDISQLFFDNPRNITVPATFLINVNTRKYVRISVGDVSYAQLNQSVQGVFSDPTTLQSMQ</sequence>
<feature type="chain" id="PRO_5045619028" evidence="1">
    <location>
        <begin position="29"/>
        <end position="145"/>
    </location>
</feature>
<feature type="signal peptide" evidence="1">
    <location>
        <begin position="1"/>
        <end position="28"/>
    </location>
</feature>
<proteinExistence type="predicted"/>
<dbReference type="Gene3D" id="3.40.30.10">
    <property type="entry name" value="Glutaredoxin"/>
    <property type="match status" value="1"/>
</dbReference>
<keyword evidence="1" id="KW-0732">Signal</keyword>
<comment type="caution">
    <text evidence="2">The sequence shown here is derived from an EMBL/GenBank/DDBJ whole genome shotgun (WGS) entry which is preliminary data.</text>
</comment>
<evidence type="ECO:0000313" key="2">
    <source>
        <dbReference type="EMBL" id="PRQ65400.1"/>
    </source>
</evidence>
<keyword evidence="2" id="KW-0413">Isomerase</keyword>
<protein>
    <submittedName>
        <fullName evidence="2">Type-F conjugative transfer system pilin assembly thiol-disulfide isomerase TrbB</fullName>
    </submittedName>
</protein>
<gene>
    <name evidence="2" type="primary">trbB</name>
    <name evidence="2" type="ORF">COR51_22515</name>
</gene>
<accession>A0ABX5D7E0</accession>
<reference evidence="2 3" key="1">
    <citation type="submission" date="2018-03" db="EMBL/GenBank/DDBJ databases">
        <title>Genetic Diversity and Phenotypic Plasticity of AHL Mediated Quorum Sensing in Environmental Strains of Vibrio mediterranei.</title>
        <authorList>
            <person name="Lantoine F."/>
            <person name="Vouve F."/>
        </authorList>
    </citation>
    <scope>NUCLEOTIDE SEQUENCE [LARGE SCALE GENOMIC DNA]</scope>
    <source>
        <strain evidence="2 3">17LN0615E</strain>
    </source>
</reference>
<name>A0ABX5D7E0_9VIBR</name>